<evidence type="ECO:0000256" key="1">
    <source>
        <dbReference type="ARBA" id="ARBA00006643"/>
    </source>
</evidence>
<dbReference type="Pfam" id="PF01535">
    <property type="entry name" value="PPR"/>
    <property type="match status" value="1"/>
</dbReference>
<dbReference type="PANTHER" id="PTHR47926">
    <property type="entry name" value="PENTATRICOPEPTIDE REPEAT-CONTAINING PROTEIN"/>
    <property type="match status" value="1"/>
</dbReference>
<dbReference type="GO" id="GO:0003723">
    <property type="term" value="F:RNA binding"/>
    <property type="evidence" value="ECO:0007669"/>
    <property type="project" value="InterPro"/>
</dbReference>
<dbReference type="InterPro" id="IPR011990">
    <property type="entry name" value="TPR-like_helical_dom_sf"/>
</dbReference>
<dbReference type="EMBL" id="CP093346">
    <property type="protein sequence ID" value="WOG95625.1"/>
    <property type="molecule type" value="Genomic_DNA"/>
</dbReference>
<name>A0A165A439_DAUCS</name>
<dbReference type="FunFam" id="1.25.40.10:FF:000333">
    <property type="entry name" value="Pentatricopeptide repeat-containing protein"/>
    <property type="match status" value="1"/>
</dbReference>
<evidence type="ECO:0000313" key="3">
    <source>
        <dbReference type="EMBL" id="WOG95625.1"/>
    </source>
</evidence>
<dbReference type="AlphaFoldDB" id="A0A165A439"/>
<dbReference type="PROSITE" id="PS51375">
    <property type="entry name" value="PPR"/>
    <property type="match status" value="4"/>
</dbReference>
<dbReference type="OrthoDB" id="185373at2759"/>
<organism evidence="3 4">
    <name type="scientific">Daucus carota subsp. sativus</name>
    <name type="common">Carrot</name>
    <dbReference type="NCBI Taxonomy" id="79200"/>
    <lineage>
        <taxon>Eukaryota</taxon>
        <taxon>Viridiplantae</taxon>
        <taxon>Streptophyta</taxon>
        <taxon>Embryophyta</taxon>
        <taxon>Tracheophyta</taxon>
        <taxon>Spermatophyta</taxon>
        <taxon>Magnoliopsida</taxon>
        <taxon>eudicotyledons</taxon>
        <taxon>Gunneridae</taxon>
        <taxon>Pentapetalae</taxon>
        <taxon>asterids</taxon>
        <taxon>campanulids</taxon>
        <taxon>Apiales</taxon>
        <taxon>Apiaceae</taxon>
        <taxon>Apioideae</taxon>
        <taxon>Scandiceae</taxon>
        <taxon>Daucinae</taxon>
        <taxon>Daucus</taxon>
        <taxon>Daucus sect. Daucus</taxon>
    </lineage>
</organism>
<dbReference type="Gramene" id="KZM96883">
    <property type="protein sequence ID" value="KZM96883"/>
    <property type="gene ID" value="DCAR_015755"/>
</dbReference>
<evidence type="ECO:0000313" key="4">
    <source>
        <dbReference type="Proteomes" id="UP000077755"/>
    </source>
</evidence>
<sequence>MVTLSSSVITSHNSDAKSLGICVQEKLKSCKSLQELKQIHAFLIKTSSPIHFHHLIFTKTLSFSPCSSSSSDPTYAHSLFAKLPEPDIVAYNAVIRYFSSAKNGNNSLVALLVLVGLLENGLFPDNYTYPFVFKACMQLCKLREGEQVHAHVIKKGFVSDLYVVNNLMRLYAVCGGVDRMRKLFDGSPERDLVSWTTLIQGYVHMGFGREGVHVFFEMCSAGIRPDEIAMVVVISACAKLGDLRLGRKIHEYMFDHKVKFDVFVGNALVDMYLKCGCAEFARKVFNEMPVKNVVSWNSMIFGLAQQGKFREAIIFFIKMQSKGFKPDSLTLVGVLHSCANLGGLELGTWVHAYIDRHHLEADGFLGNALIDMYAKCGSIEKAVRVFKNMKRKDVYTCSTMIVGLALNGQAERALEVFLEMRNMKIEPNDVTFIGVLMACSHAGLLEDGRKHFIQMSKVYNLEPQVEHYCIMVDLLGRAGLISEAEEFIKEMPIVPDASVWGSLLGACRIHGHVELGKNVMEKLESIESEEDGTYVLMSNIYSSSDRWREASKLRKAMKELKIKKKPGCSLIELDGVVYEFRKGDKAHPKANVIYTLLAELHYQMRNPTDLIHSDII</sequence>
<dbReference type="Pfam" id="PF13041">
    <property type="entry name" value="PPR_2"/>
    <property type="match status" value="3"/>
</dbReference>
<proteinExistence type="inferred from homology"/>
<dbReference type="FunFam" id="1.25.40.10:FF:000184">
    <property type="entry name" value="Pentatricopeptide repeat-containing protein, chloroplastic"/>
    <property type="match status" value="1"/>
</dbReference>
<dbReference type="PANTHER" id="PTHR47926:SF437">
    <property type="entry name" value="PENTACOTRIPEPTIDE-REPEAT REGION OF PRORP DOMAIN-CONTAINING PROTEIN"/>
    <property type="match status" value="1"/>
</dbReference>
<protein>
    <submittedName>
        <fullName evidence="3">Uncharacterized protein</fullName>
    </submittedName>
</protein>
<dbReference type="InterPro" id="IPR002885">
    <property type="entry name" value="PPR_rpt"/>
</dbReference>
<dbReference type="Proteomes" id="UP000077755">
    <property type="component" value="Chromosome 4"/>
</dbReference>
<dbReference type="NCBIfam" id="TIGR00756">
    <property type="entry name" value="PPR"/>
    <property type="match status" value="4"/>
</dbReference>
<keyword evidence="2" id="KW-0677">Repeat</keyword>
<dbReference type="OMA" id="RADEMTM"/>
<dbReference type="Gene3D" id="1.25.40.10">
    <property type="entry name" value="Tetratricopeptide repeat domain"/>
    <property type="match status" value="4"/>
</dbReference>
<dbReference type="Pfam" id="PF20431">
    <property type="entry name" value="E_motif"/>
    <property type="match status" value="1"/>
</dbReference>
<accession>A0A165A439</accession>
<keyword evidence="4" id="KW-1185">Reference proteome</keyword>
<gene>
    <name evidence="3" type="ORF">DCAR_0414951</name>
</gene>
<reference evidence="3" key="2">
    <citation type="submission" date="2022-03" db="EMBL/GenBank/DDBJ databases">
        <title>Draft title - Genomic analysis of global carrot germplasm unveils the trajectory of domestication and the origin of high carotenoid orange carrot.</title>
        <authorList>
            <person name="Iorizzo M."/>
            <person name="Ellison S."/>
            <person name="Senalik D."/>
            <person name="Macko-Podgorni A."/>
            <person name="Grzebelus D."/>
            <person name="Bostan H."/>
            <person name="Rolling W."/>
            <person name="Curaba J."/>
            <person name="Simon P."/>
        </authorList>
    </citation>
    <scope>NUCLEOTIDE SEQUENCE</scope>
    <source>
        <tissue evidence="3">Leaf</tissue>
    </source>
</reference>
<dbReference type="InterPro" id="IPR046848">
    <property type="entry name" value="E_motif"/>
</dbReference>
<evidence type="ECO:0000256" key="2">
    <source>
        <dbReference type="ARBA" id="ARBA00022737"/>
    </source>
</evidence>
<dbReference type="InterPro" id="IPR046960">
    <property type="entry name" value="PPR_At4g14850-like_plant"/>
</dbReference>
<comment type="similarity">
    <text evidence="1">Belongs to the PPR family. PCMP-H subfamily.</text>
</comment>
<dbReference type="FunFam" id="1.25.40.10:FF:000427">
    <property type="entry name" value="Pentatricopeptide repeat-containing protein chloroplastic"/>
    <property type="match status" value="1"/>
</dbReference>
<dbReference type="GO" id="GO:0009451">
    <property type="term" value="P:RNA modification"/>
    <property type="evidence" value="ECO:0007669"/>
    <property type="project" value="InterPro"/>
</dbReference>
<reference evidence="3" key="1">
    <citation type="journal article" date="2016" name="Nat. Genet.">
        <title>A high-quality carrot genome assembly provides new insights into carotenoid accumulation and asterid genome evolution.</title>
        <authorList>
            <person name="Iorizzo M."/>
            <person name="Ellison S."/>
            <person name="Senalik D."/>
            <person name="Zeng P."/>
            <person name="Satapoomin P."/>
            <person name="Huang J."/>
            <person name="Bowman M."/>
            <person name="Iovene M."/>
            <person name="Sanseverino W."/>
            <person name="Cavagnaro P."/>
            <person name="Yildiz M."/>
            <person name="Macko-Podgorni A."/>
            <person name="Moranska E."/>
            <person name="Grzebelus E."/>
            <person name="Grzebelus D."/>
            <person name="Ashrafi H."/>
            <person name="Zheng Z."/>
            <person name="Cheng S."/>
            <person name="Spooner D."/>
            <person name="Van Deynze A."/>
            <person name="Simon P."/>
        </authorList>
    </citation>
    <scope>NUCLEOTIDE SEQUENCE</scope>
    <source>
        <tissue evidence="3">Leaf</tissue>
    </source>
</reference>